<proteinExistence type="predicted"/>
<comment type="caution">
    <text evidence="1">The sequence shown here is derived from an EMBL/GenBank/DDBJ whole genome shotgun (WGS) entry which is preliminary data.</text>
</comment>
<reference evidence="1" key="1">
    <citation type="submission" date="2021-06" db="EMBL/GenBank/DDBJ databases">
        <title>Parelaphostrongylus tenuis whole genome reference sequence.</title>
        <authorList>
            <person name="Garwood T.J."/>
            <person name="Larsen P.A."/>
            <person name="Fountain-Jones N.M."/>
            <person name="Garbe J.R."/>
            <person name="Macchietto M.G."/>
            <person name="Kania S.A."/>
            <person name="Gerhold R.W."/>
            <person name="Richards J.E."/>
            <person name="Wolf T.M."/>
        </authorList>
    </citation>
    <scope>NUCLEOTIDE SEQUENCE</scope>
    <source>
        <strain evidence="1">MNPRO001-30</strain>
        <tissue evidence="1">Meninges</tissue>
    </source>
</reference>
<name>A0AAD5MXR1_PARTN</name>
<gene>
    <name evidence="1" type="ORF">KIN20_009384</name>
</gene>
<sequence length="241" mass="27621">MVQSRAHDSPSHPFLRVSSCLWACGTPIRGAPATHVWSLIRSRTRDSANFPSLRDRTKCFRLWRSSYRKSSVCHRLSKEIIQEILTIIGSLQFQLKVRIKENCLGTDQLSVSTSVVDAYILFEKNVNTLLDIASRAVCLAEISSLRRVTVTHVIFDFDGHFVGLRHAILKEETILGKYGRKDAAHFFPRMMRSSFFSSILFSPQNASIILLIPLRDIEQRKISAVGQIQHRKWIMNIIIWL</sequence>
<dbReference type="AlphaFoldDB" id="A0AAD5MXR1"/>
<dbReference type="EMBL" id="JAHQIW010001552">
    <property type="protein sequence ID" value="KAJ1352889.1"/>
    <property type="molecule type" value="Genomic_DNA"/>
</dbReference>
<accession>A0AAD5MXR1</accession>
<keyword evidence="2" id="KW-1185">Reference proteome</keyword>
<protein>
    <submittedName>
        <fullName evidence="1">Uncharacterized protein</fullName>
    </submittedName>
</protein>
<dbReference type="Proteomes" id="UP001196413">
    <property type="component" value="Unassembled WGS sequence"/>
</dbReference>
<organism evidence="1 2">
    <name type="scientific">Parelaphostrongylus tenuis</name>
    <name type="common">Meningeal worm</name>
    <dbReference type="NCBI Taxonomy" id="148309"/>
    <lineage>
        <taxon>Eukaryota</taxon>
        <taxon>Metazoa</taxon>
        <taxon>Ecdysozoa</taxon>
        <taxon>Nematoda</taxon>
        <taxon>Chromadorea</taxon>
        <taxon>Rhabditida</taxon>
        <taxon>Rhabditina</taxon>
        <taxon>Rhabditomorpha</taxon>
        <taxon>Strongyloidea</taxon>
        <taxon>Metastrongylidae</taxon>
        <taxon>Parelaphostrongylus</taxon>
    </lineage>
</organism>
<evidence type="ECO:0000313" key="2">
    <source>
        <dbReference type="Proteomes" id="UP001196413"/>
    </source>
</evidence>
<evidence type="ECO:0000313" key="1">
    <source>
        <dbReference type="EMBL" id="KAJ1352889.1"/>
    </source>
</evidence>